<evidence type="ECO:0000256" key="1">
    <source>
        <dbReference type="SAM" id="Phobius"/>
    </source>
</evidence>
<name>A0A1K2H5T0_9LACT</name>
<dbReference type="AlphaFoldDB" id="A0A1K2H5T0"/>
<feature type="transmembrane region" description="Helical" evidence="1">
    <location>
        <begin position="32"/>
        <end position="49"/>
    </location>
</feature>
<gene>
    <name evidence="2" type="ORF">SAMN02746068_00435</name>
</gene>
<keyword evidence="1" id="KW-1133">Transmembrane helix</keyword>
<keyword evidence="1" id="KW-0812">Transmembrane</keyword>
<accession>A0A1K2H5T0</accession>
<keyword evidence="2" id="KW-0449">Lipoprotein</keyword>
<dbReference type="EMBL" id="FPKS01000002">
    <property type="protein sequence ID" value="SFZ71564.1"/>
    <property type="molecule type" value="Genomic_DNA"/>
</dbReference>
<dbReference type="Pfam" id="PF06998">
    <property type="entry name" value="DUF1307"/>
    <property type="match status" value="1"/>
</dbReference>
<dbReference type="STRING" id="1122154.SAMN02746068_00435"/>
<sequence>MGKYSKTLDMSQYWFEINVGFLLFKRLILSKLNLILNFFVLSFHCHRYDIMSEGTFGEGSSMKKWEKGLLSVAVAAGLIILTACSLVAKEQKVRLEKEENGVKIILTYYAKGDKVMKQTFENIIPYSEIGVKTADEAKEQLEEVAKSYNQLKGVRDQLVYGEDSVTEKVVVDYRVVDKVNAMKLTAMMADEGNLSKGVSLKSSIKLLKEQGFKEEK</sequence>
<evidence type="ECO:0000313" key="3">
    <source>
        <dbReference type="Proteomes" id="UP000185655"/>
    </source>
</evidence>
<dbReference type="InterPro" id="IPR009736">
    <property type="entry name" value="DUF1307"/>
</dbReference>
<keyword evidence="1" id="KW-0472">Membrane</keyword>
<feature type="transmembrane region" description="Helical" evidence="1">
    <location>
        <begin position="69"/>
        <end position="88"/>
    </location>
</feature>
<protein>
    <submittedName>
        <fullName evidence="2">Uncharacterized lipoprotein YehR, DUF1307 family</fullName>
    </submittedName>
</protein>
<proteinExistence type="predicted"/>
<reference evidence="2 3" key="1">
    <citation type="submission" date="2016-11" db="EMBL/GenBank/DDBJ databases">
        <authorList>
            <person name="Jaros S."/>
            <person name="Januszkiewicz K."/>
            <person name="Wedrychowicz H."/>
        </authorList>
    </citation>
    <scope>NUCLEOTIDE SEQUENCE [LARGE SCALE GENOMIC DNA]</scope>
    <source>
        <strain evidence="2 3">DSM 22330</strain>
    </source>
</reference>
<dbReference type="InterPro" id="IPR036699">
    <property type="entry name" value="YehR-like_sf"/>
</dbReference>
<dbReference type="Proteomes" id="UP000185655">
    <property type="component" value="Unassembled WGS sequence"/>
</dbReference>
<organism evidence="2 3">
    <name type="scientific">Pseudolactococcus chungangensis CAU 28 = DSM 22330</name>
    <dbReference type="NCBI Taxonomy" id="1122154"/>
    <lineage>
        <taxon>Bacteria</taxon>
        <taxon>Bacillati</taxon>
        <taxon>Bacillota</taxon>
        <taxon>Bacilli</taxon>
        <taxon>Lactobacillales</taxon>
        <taxon>Streptococcaceae</taxon>
        <taxon>Pseudolactococcus</taxon>
    </lineage>
</organism>
<dbReference type="Gene3D" id="3.30.1830.10">
    <property type="entry name" value="YehR-like"/>
    <property type="match status" value="1"/>
</dbReference>
<evidence type="ECO:0000313" key="2">
    <source>
        <dbReference type="EMBL" id="SFZ71564.1"/>
    </source>
</evidence>
<dbReference type="SUPFAM" id="SSF160704">
    <property type="entry name" value="YehR-like"/>
    <property type="match status" value="1"/>
</dbReference>